<comment type="caution">
    <text evidence="1">The sequence shown here is derived from an EMBL/GenBank/DDBJ whole genome shotgun (WGS) entry which is preliminary data.</text>
</comment>
<keyword evidence="2" id="KW-1185">Reference proteome</keyword>
<dbReference type="EMBL" id="JAUCBP010000008">
    <property type="protein sequence ID" value="MDM7861218.1"/>
    <property type="molecule type" value="Genomic_DNA"/>
</dbReference>
<dbReference type="RefSeq" id="WP_289365653.1">
    <property type="nucleotide sequence ID" value="NZ_JAUCBP010000008.1"/>
</dbReference>
<accession>A0ABT7SYF3</accession>
<name>A0ABT7SYF3_9ALTE</name>
<organism evidence="1 2">
    <name type="scientific">Alteromonas arenosi</name>
    <dbReference type="NCBI Taxonomy" id="3055817"/>
    <lineage>
        <taxon>Bacteria</taxon>
        <taxon>Pseudomonadati</taxon>
        <taxon>Pseudomonadota</taxon>
        <taxon>Gammaproteobacteria</taxon>
        <taxon>Alteromonadales</taxon>
        <taxon>Alteromonadaceae</taxon>
        <taxon>Alteromonas/Salinimonas group</taxon>
        <taxon>Alteromonas</taxon>
    </lineage>
</organism>
<proteinExistence type="predicted"/>
<dbReference type="Proteomes" id="UP001234343">
    <property type="component" value="Unassembled WGS sequence"/>
</dbReference>
<sequence length="72" mass="7983">MCKKAKIKVGPLNGLCKSQSDFDTFAKNSLEALKELMPELEKFGPSDKRKAKSLLEKQLKNSVGTYGSYRGT</sequence>
<protein>
    <submittedName>
        <fullName evidence="1">Uncharacterized protein</fullName>
    </submittedName>
</protein>
<evidence type="ECO:0000313" key="2">
    <source>
        <dbReference type="Proteomes" id="UP001234343"/>
    </source>
</evidence>
<gene>
    <name evidence="1" type="ORF">QTP81_11495</name>
</gene>
<reference evidence="1 2" key="1">
    <citation type="submission" date="2023-06" db="EMBL/GenBank/DDBJ databases">
        <title>Alteromonas sp. ASW11-36 isolated from intertidal sand.</title>
        <authorList>
            <person name="Li Y."/>
        </authorList>
    </citation>
    <scope>NUCLEOTIDE SEQUENCE [LARGE SCALE GENOMIC DNA]</scope>
    <source>
        <strain evidence="1 2">ASW11-36</strain>
    </source>
</reference>
<evidence type="ECO:0000313" key="1">
    <source>
        <dbReference type="EMBL" id="MDM7861218.1"/>
    </source>
</evidence>